<dbReference type="PROSITE" id="PS50887">
    <property type="entry name" value="GGDEF"/>
    <property type="match status" value="1"/>
</dbReference>
<comment type="cofactor">
    <cofactor evidence="1">
        <name>Mg(2+)</name>
        <dbReference type="ChEBI" id="CHEBI:18420"/>
    </cofactor>
</comment>
<protein>
    <recommendedName>
        <fullName evidence="2">diguanylate cyclase</fullName>
        <ecNumber evidence="2">2.7.7.65</ecNumber>
    </recommendedName>
</protein>
<feature type="domain" description="GGDEF" evidence="8">
    <location>
        <begin position="480"/>
        <end position="613"/>
    </location>
</feature>
<dbReference type="GO" id="GO:1902201">
    <property type="term" value="P:negative regulation of bacterial-type flagellum-dependent cell motility"/>
    <property type="evidence" value="ECO:0007669"/>
    <property type="project" value="TreeGrafter"/>
</dbReference>
<comment type="caution">
    <text evidence="10">The sequence shown here is derived from an EMBL/GenBank/DDBJ whole genome shotgun (WGS) entry which is preliminary data.</text>
</comment>
<evidence type="ECO:0000259" key="8">
    <source>
        <dbReference type="PROSITE" id="PS50887"/>
    </source>
</evidence>
<dbReference type="GO" id="GO:0005886">
    <property type="term" value="C:plasma membrane"/>
    <property type="evidence" value="ECO:0007669"/>
    <property type="project" value="TreeGrafter"/>
</dbReference>
<dbReference type="SMART" id="SM00267">
    <property type="entry name" value="GGDEF"/>
    <property type="match status" value="1"/>
</dbReference>
<dbReference type="PROSITE" id="PS51007">
    <property type="entry name" value="CYTC"/>
    <property type="match status" value="1"/>
</dbReference>
<accession>A0A6M0K633</accession>
<evidence type="ECO:0000256" key="4">
    <source>
        <dbReference type="ARBA" id="ARBA00023004"/>
    </source>
</evidence>
<dbReference type="Pfam" id="PF00990">
    <property type="entry name" value="GGDEF"/>
    <property type="match status" value="1"/>
</dbReference>
<feature type="transmembrane region" description="Helical" evidence="7">
    <location>
        <begin position="173"/>
        <end position="193"/>
    </location>
</feature>
<name>A0A6M0K633_9GAMM</name>
<dbReference type="PANTHER" id="PTHR45138:SF9">
    <property type="entry name" value="DIGUANYLATE CYCLASE DGCM-RELATED"/>
    <property type="match status" value="1"/>
</dbReference>
<proteinExistence type="predicted"/>
<dbReference type="Gene3D" id="3.30.450.290">
    <property type="match status" value="1"/>
</dbReference>
<keyword evidence="3 6" id="KW-0479">Metal-binding</keyword>
<dbReference type="GO" id="GO:0009055">
    <property type="term" value="F:electron transfer activity"/>
    <property type="evidence" value="ECO:0007669"/>
    <property type="project" value="InterPro"/>
</dbReference>
<dbReference type="SUPFAM" id="SSF55073">
    <property type="entry name" value="Nucleotide cyclase"/>
    <property type="match status" value="1"/>
</dbReference>
<evidence type="ECO:0000256" key="1">
    <source>
        <dbReference type="ARBA" id="ARBA00001946"/>
    </source>
</evidence>
<evidence type="ECO:0000313" key="10">
    <source>
        <dbReference type="EMBL" id="NEV65200.1"/>
    </source>
</evidence>
<keyword evidence="7" id="KW-0472">Membrane</keyword>
<dbReference type="GO" id="GO:0052621">
    <property type="term" value="F:diguanylate cyclase activity"/>
    <property type="evidence" value="ECO:0007669"/>
    <property type="project" value="UniProtKB-EC"/>
</dbReference>
<dbReference type="AlphaFoldDB" id="A0A6M0K633"/>
<keyword evidence="6" id="KW-0349">Heme</keyword>
<feature type="transmembrane region" description="Helical" evidence="7">
    <location>
        <begin position="7"/>
        <end position="30"/>
    </location>
</feature>
<dbReference type="Gene3D" id="3.30.70.270">
    <property type="match status" value="1"/>
</dbReference>
<dbReference type="EMBL" id="JAAIJQ010000172">
    <property type="protein sequence ID" value="NEV65200.1"/>
    <property type="molecule type" value="Genomic_DNA"/>
</dbReference>
<dbReference type="GO" id="GO:0020037">
    <property type="term" value="F:heme binding"/>
    <property type="evidence" value="ECO:0007669"/>
    <property type="project" value="InterPro"/>
</dbReference>
<organism evidence="10 11">
    <name type="scientific">Thiorhodococcus minor</name>
    <dbReference type="NCBI Taxonomy" id="57489"/>
    <lineage>
        <taxon>Bacteria</taxon>
        <taxon>Pseudomonadati</taxon>
        <taxon>Pseudomonadota</taxon>
        <taxon>Gammaproteobacteria</taxon>
        <taxon>Chromatiales</taxon>
        <taxon>Chromatiaceae</taxon>
        <taxon>Thiorhodococcus</taxon>
    </lineage>
</organism>
<evidence type="ECO:0000259" key="9">
    <source>
        <dbReference type="PROSITE" id="PS51007"/>
    </source>
</evidence>
<evidence type="ECO:0000256" key="6">
    <source>
        <dbReference type="PROSITE-ProRule" id="PRU00433"/>
    </source>
</evidence>
<evidence type="ECO:0000256" key="7">
    <source>
        <dbReference type="SAM" id="Phobius"/>
    </source>
</evidence>
<evidence type="ECO:0000256" key="2">
    <source>
        <dbReference type="ARBA" id="ARBA00012528"/>
    </source>
</evidence>
<dbReference type="FunFam" id="3.30.70.270:FF:000001">
    <property type="entry name" value="Diguanylate cyclase domain protein"/>
    <property type="match status" value="1"/>
</dbReference>
<comment type="catalytic activity">
    <reaction evidence="5">
        <text>2 GTP = 3',3'-c-di-GMP + 2 diphosphate</text>
        <dbReference type="Rhea" id="RHEA:24898"/>
        <dbReference type="ChEBI" id="CHEBI:33019"/>
        <dbReference type="ChEBI" id="CHEBI:37565"/>
        <dbReference type="ChEBI" id="CHEBI:58805"/>
        <dbReference type="EC" id="2.7.7.65"/>
    </reaction>
</comment>
<dbReference type="InterPro" id="IPR043128">
    <property type="entry name" value="Rev_trsase/Diguanyl_cyclase"/>
</dbReference>
<sequence length="623" mass="69033">MTLNRKITLLLITVACGILAIFMLISLYAFRHLSIASSTGHVQTAAEIVRVLLTESMINGVIAKREQSLERLRDIRDLRTVRVVRSKWVNEQFGQGLAREMVADEIETNVLDNGRPQFALREEDGQPVFRGTIPYVASSRGTPNCLQCHQVAEGTVLGAVTIELSLTELRRQALYGALAVLVAVSLISLFAILGARRLMLPVGDTAAAIGSLVQAALRGDFKGRVQQRTKDDIGDIAAHTNKLLSFLDEGLSQISERVAQLTGRPPQHDDNQLLATIDMIDGLADATRFKATIEEDETKTEIYERFGLLLGRRFGVEAYSIYEAHGATQLAPISVDGEISGSCHWCDPQILVRSEMCRAKRSGHPVDGLVQPGICFAFRAEGGNAEPDPWRHYCLPLIQSGTVGCIVQLVARESEAAARLGQIPYIQVYLREMAPVLEAKRLTETLRDSSLRDAMTDLNNRRFLEQYVDTLIASSRRRNSPLALLMIDLDYFKMVNDSYGHDVGDSVLKGLADVLKQSVRTSDILVRFGGEEFLIVLQDADGDNALMVAEKIRARVADFKFRIAGGMLQKTVSIGVAVFPDDSETFWQTLKYADVALYRAKDDGRNRVVRFTPDMWGDETVVY</sequence>
<dbReference type="NCBIfam" id="TIGR00254">
    <property type="entry name" value="GGDEF"/>
    <property type="match status" value="1"/>
</dbReference>
<keyword evidence="4 6" id="KW-0408">Iron</keyword>
<keyword evidence="7" id="KW-0812">Transmembrane</keyword>
<dbReference type="CDD" id="cd01949">
    <property type="entry name" value="GGDEF"/>
    <property type="match status" value="1"/>
</dbReference>
<keyword evidence="11" id="KW-1185">Reference proteome</keyword>
<dbReference type="GO" id="GO:0046872">
    <property type="term" value="F:metal ion binding"/>
    <property type="evidence" value="ECO:0007669"/>
    <property type="project" value="UniProtKB-KW"/>
</dbReference>
<evidence type="ECO:0000256" key="5">
    <source>
        <dbReference type="ARBA" id="ARBA00034247"/>
    </source>
</evidence>
<dbReference type="EC" id="2.7.7.65" evidence="2"/>
<evidence type="ECO:0000256" key="3">
    <source>
        <dbReference type="ARBA" id="ARBA00022723"/>
    </source>
</evidence>
<reference evidence="10 11" key="1">
    <citation type="submission" date="2020-02" db="EMBL/GenBank/DDBJ databases">
        <title>Genome sequences of Thiorhodococcus mannitoliphagus and Thiorhodococcus minor, purple sulfur photosynthetic bacteria in the gammaproteobacterial family, Chromatiaceae.</title>
        <authorList>
            <person name="Aviles F.A."/>
            <person name="Meyer T.E."/>
            <person name="Kyndt J.A."/>
        </authorList>
    </citation>
    <scope>NUCLEOTIDE SEQUENCE [LARGE SCALE GENOMIC DNA]</scope>
    <source>
        <strain evidence="10 11">DSM 11518</strain>
    </source>
</reference>
<dbReference type="InterPro" id="IPR000160">
    <property type="entry name" value="GGDEF_dom"/>
</dbReference>
<dbReference type="InterPro" id="IPR029787">
    <property type="entry name" value="Nucleotide_cyclase"/>
</dbReference>
<keyword evidence="7" id="KW-1133">Transmembrane helix</keyword>
<dbReference type="GO" id="GO:0043709">
    <property type="term" value="P:cell adhesion involved in single-species biofilm formation"/>
    <property type="evidence" value="ECO:0007669"/>
    <property type="project" value="TreeGrafter"/>
</dbReference>
<feature type="domain" description="Cytochrome c" evidence="9">
    <location>
        <begin position="120"/>
        <end position="244"/>
    </location>
</feature>
<gene>
    <name evidence="10" type="ORF">G3446_25765</name>
</gene>
<dbReference type="InterPro" id="IPR050469">
    <property type="entry name" value="Diguanylate_Cyclase"/>
</dbReference>
<dbReference type="InterPro" id="IPR009056">
    <property type="entry name" value="Cyt_c-like_dom"/>
</dbReference>
<evidence type="ECO:0000313" key="11">
    <source>
        <dbReference type="Proteomes" id="UP000483379"/>
    </source>
</evidence>
<dbReference type="PANTHER" id="PTHR45138">
    <property type="entry name" value="REGULATORY COMPONENTS OF SENSORY TRANSDUCTION SYSTEM"/>
    <property type="match status" value="1"/>
</dbReference>
<dbReference type="Proteomes" id="UP000483379">
    <property type="component" value="Unassembled WGS sequence"/>
</dbReference>